<dbReference type="Proteomes" id="UP001240777">
    <property type="component" value="Unassembled WGS sequence"/>
</dbReference>
<evidence type="ECO:0000313" key="15">
    <source>
        <dbReference type="Proteomes" id="UP001240777"/>
    </source>
</evidence>
<dbReference type="AlphaFoldDB" id="A0AA90PJ03"/>
<comment type="subcellular location">
    <subcellularLocation>
        <location evidence="1 8">Cell outer membrane</location>
        <topology evidence="1 8">Multi-pass membrane protein</topology>
    </subcellularLocation>
</comment>
<dbReference type="InterPro" id="IPR012910">
    <property type="entry name" value="Plug_dom"/>
</dbReference>
<dbReference type="EMBL" id="JAUYZK010000006">
    <property type="protein sequence ID" value="MDP2539147.1"/>
    <property type="molecule type" value="Genomic_DNA"/>
</dbReference>
<evidence type="ECO:0000313" key="14">
    <source>
        <dbReference type="Proteomes" id="UP001177258"/>
    </source>
</evidence>
<evidence type="ECO:0000256" key="1">
    <source>
        <dbReference type="ARBA" id="ARBA00004571"/>
    </source>
</evidence>
<reference evidence="13 15" key="1">
    <citation type="submission" date="2023-07" db="EMBL/GenBank/DDBJ databases">
        <title>Unpublished Manusciprt.</title>
        <authorList>
            <person name="Aydin F."/>
            <person name="Tarhane S."/>
            <person name="Saticioglu I.B."/>
            <person name="Karakaya E."/>
            <person name="Abay S."/>
            <person name="Guran O."/>
            <person name="Bozkurt E."/>
            <person name="Uzum N."/>
            <person name="Olgun K."/>
            <person name="Jablonski D."/>
        </authorList>
    </citation>
    <scope>NUCLEOTIDE SEQUENCE</scope>
    <source>
        <strain evidence="15">faydin-H75</strain>
        <strain evidence="13">Faydin-H76</strain>
    </source>
</reference>
<dbReference type="Proteomes" id="UP001177258">
    <property type="component" value="Unassembled WGS sequence"/>
</dbReference>
<comment type="caution">
    <text evidence="13">The sequence shown here is derived from an EMBL/GenBank/DDBJ whole genome shotgun (WGS) entry which is preliminary data.</text>
</comment>
<feature type="domain" description="TonB-dependent receptor plug" evidence="11">
    <location>
        <begin position="42"/>
        <end position="149"/>
    </location>
</feature>
<keyword evidence="6 8" id="KW-0472">Membrane</keyword>
<keyword evidence="3 8" id="KW-1134">Transmembrane beta strand</keyword>
<dbReference type="InterPro" id="IPR037066">
    <property type="entry name" value="Plug_dom_sf"/>
</dbReference>
<evidence type="ECO:0000256" key="3">
    <source>
        <dbReference type="ARBA" id="ARBA00022452"/>
    </source>
</evidence>
<evidence type="ECO:0000256" key="6">
    <source>
        <dbReference type="ARBA" id="ARBA00023136"/>
    </source>
</evidence>
<feature type="domain" description="TonB-dependent receptor-like beta-barrel" evidence="10">
    <location>
        <begin position="225"/>
        <end position="684"/>
    </location>
</feature>
<dbReference type="Pfam" id="PF00593">
    <property type="entry name" value="TonB_dep_Rec_b-barrel"/>
    <property type="match status" value="1"/>
</dbReference>
<dbReference type="PROSITE" id="PS52016">
    <property type="entry name" value="TONB_DEPENDENT_REC_3"/>
    <property type="match status" value="1"/>
</dbReference>
<evidence type="ECO:0000256" key="4">
    <source>
        <dbReference type="ARBA" id="ARBA00022692"/>
    </source>
</evidence>
<dbReference type="InterPro" id="IPR036942">
    <property type="entry name" value="Beta-barrel_TonB_sf"/>
</dbReference>
<dbReference type="GO" id="GO:0015344">
    <property type="term" value="F:siderophore uptake transmembrane transporter activity"/>
    <property type="evidence" value="ECO:0007669"/>
    <property type="project" value="TreeGrafter"/>
</dbReference>
<evidence type="ECO:0000313" key="12">
    <source>
        <dbReference type="EMBL" id="MDO7253223.1"/>
    </source>
</evidence>
<evidence type="ECO:0000256" key="7">
    <source>
        <dbReference type="ARBA" id="ARBA00023237"/>
    </source>
</evidence>
<accession>A0AA90PJ03</accession>
<dbReference type="InterPro" id="IPR039426">
    <property type="entry name" value="TonB-dep_rcpt-like"/>
</dbReference>
<dbReference type="Pfam" id="PF07715">
    <property type="entry name" value="Plug"/>
    <property type="match status" value="1"/>
</dbReference>
<dbReference type="GO" id="GO:0044718">
    <property type="term" value="P:siderophore transmembrane transport"/>
    <property type="evidence" value="ECO:0007669"/>
    <property type="project" value="TreeGrafter"/>
</dbReference>
<evidence type="ECO:0000256" key="8">
    <source>
        <dbReference type="PROSITE-ProRule" id="PRU01360"/>
    </source>
</evidence>
<keyword evidence="5 9" id="KW-0798">TonB box</keyword>
<keyword evidence="4 8" id="KW-0812">Transmembrane</keyword>
<dbReference type="PANTHER" id="PTHR30069">
    <property type="entry name" value="TONB-DEPENDENT OUTER MEMBRANE RECEPTOR"/>
    <property type="match status" value="1"/>
</dbReference>
<dbReference type="Gene3D" id="2.40.170.20">
    <property type="entry name" value="TonB-dependent receptor, beta-barrel domain"/>
    <property type="match status" value="1"/>
</dbReference>
<keyword evidence="13" id="KW-0675">Receptor</keyword>
<comment type="similarity">
    <text evidence="8 9">Belongs to the TonB-dependent receptor family.</text>
</comment>
<name>A0AA90PJ03_9HELI</name>
<keyword evidence="2 8" id="KW-0813">Transport</keyword>
<evidence type="ECO:0000256" key="5">
    <source>
        <dbReference type="ARBA" id="ARBA00023077"/>
    </source>
</evidence>
<keyword evidence="7 8" id="KW-0998">Cell outer membrane</keyword>
<evidence type="ECO:0000256" key="9">
    <source>
        <dbReference type="RuleBase" id="RU003357"/>
    </source>
</evidence>
<dbReference type="EMBL" id="JAUPEV010000006">
    <property type="protein sequence ID" value="MDO7253223.1"/>
    <property type="molecule type" value="Genomic_DNA"/>
</dbReference>
<keyword evidence="15" id="KW-1185">Reference proteome</keyword>
<evidence type="ECO:0000259" key="11">
    <source>
        <dbReference type="Pfam" id="PF07715"/>
    </source>
</evidence>
<dbReference type="PANTHER" id="PTHR30069:SF27">
    <property type="entry name" value="BLL4766 PROTEIN"/>
    <property type="match status" value="1"/>
</dbReference>
<evidence type="ECO:0000256" key="2">
    <source>
        <dbReference type="ARBA" id="ARBA00022448"/>
    </source>
</evidence>
<protein>
    <submittedName>
        <fullName evidence="13">TonB-dependent receptor</fullName>
    </submittedName>
</protein>
<evidence type="ECO:0000313" key="13">
    <source>
        <dbReference type="EMBL" id="MDP2539147.1"/>
    </source>
</evidence>
<gene>
    <name evidence="12" type="ORF">Q5I04_04785</name>
    <name evidence="13" type="ORF">Q5I06_05100</name>
</gene>
<reference evidence="12 14" key="3">
    <citation type="journal article" date="2024" name="Syst. Appl. Microbiol.">
        <title>Helicobacter cappadocius sp. nov., from lizards: The first psychrotrophic Helicobacter species.</title>
        <authorList>
            <person name="Aydin F."/>
            <person name="Tarhane S."/>
            <person name="Karakaya E."/>
            <person name="Abay S."/>
            <person name="Kayman T."/>
            <person name="Guran O."/>
            <person name="Bozkurt E."/>
            <person name="Uzum N."/>
            <person name="Avci A."/>
            <person name="Olgun K."/>
            <person name="Jablonski D."/>
            <person name="Guran C."/>
            <person name="Burcin Saticioglu I."/>
        </authorList>
    </citation>
    <scope>NUCLEOTIDE SEQUENCE [LARGE SCALE GENOMIC DNA]</scope>
    <source>
        <strain evidence="12">Faydin-H75</strain>
        <strain evidence="14">faydin-H76</strain>
    </source>
</reference>
<reference evidence="12" key="2">
    <citation type="submission" date="2023-07" db="EMBL/GenBank/DDBJ databases">
        <authorList>
            <person name="Aydin F."/>
            <person name="Tarhane S."/>
            <person name="Saticioglu I.B."/>
            <person name="Karakaya E."/>
            <person name="Abay S."/>
            <person name="Guran O."/>
            <person name="Bozkurt E."/>
            <person name="Uzum N."/>
            <person name="Olgun K."/>
            <person name="Jablonski D."/>
        </authorList>
    </citation>
    <scope>NUCLEOTIDE SEQUENCE</scope>
    <source>
        <strain evidence="12">Faydin-H75</strain>
    </source>
</reference>
<dbReference type="GO" id="GO:0009279">
    <property type="term" value="C:cell outer membrane"/>
    <property type="evidence" value="ECO:0007669"/>
    <property type="project" value="UniProtKB-SubCell"/>
</dbReference>
<dbReference type="RefSeq" id="WP_305517068.1">
    <property type="nucleotide sequence ID" value="NZ_JAUPEV010000006.1"/>
</dbReference>
<dbReference type="Gene3D" id="2.170.130.10">
    <property type="entry name" value="TonB-dependent receptor, plug domain"/>
    <property type="match status" value="1"/>
</dbReference>
<dbReference type="SUPFAM" id="SSF56935">
    <property type="entry name" value="Porins"/>
    <property type="match status" value="1"/>
</dbReference>
<organism evidence="13 14">
    <name type="scientific">Helicobacter cappadocius</name>
    <dbReference type="NCBI Taxonomy" id="3063998"/>
    <lineage>
        <taxon>Bacteria</taxon>
        <taxon>Pseudomonadati</taxon>
        <taxon>Campylobacterota</taxon>
        <taxon>Epsilonproteobacteria</taxon>
        <taxon>Campylobacterales</taxon>
        <taxon>Helicobacteraceae</taxon>
        <taxon>Helicobacter</taxon>
    </lineage>
</organism>
<sequence>MKIYKILFVVLLFYTWLNAENESSTTLNKIITSATGFDMALKDEARNVVLIDKNTLTNKGYQTLDDALKMSPLITFSNNGFGGNIDLRGQGGSANQAVKVLVNRVPINLLDSSHGITPLSEINLEDVQSIEIIPGGGAVVYGNGTRGGVVNIVTKSNKKDSVNINLKGGSYEVSDGLFGRADLSVGKNIGHLFLKADASVANTNGYRIGDSLFNYYLNGEALYSFNQNQSLDVNVGYSYSKQNTSPGISLAELKANRRSAGKGRITSENNFVNTSLNYKAKLSDKWDFDLLGFYQMNNTAYPYEITSVTQRGSTVPFDESGSRFFNQGAGGNLKLKYSANKNTLILGYDILYQNTSRKSNNHYVVKMPKFVLDKIVAAMSASKPAPKAMDFTPTTALDHAWQTDLEASKIANAIYVFDKYEFTNWFELSGGARYENSLYDLYDDKNTQASGPLSKSIKSGSSPHFTVDTNRNNYALELTPNFKYSDTGNVYLKYERGFITPSPNQMMNSDPKNGLSYNGLKPENYDTFELGYRDEYSFSYLQATLYYTLTSDEIYYNQIEHGSNWQYNNLDQTQRLGLEIVAYQDLFSDRFHLNESISYIYNEILKGINKGKHIPLVQDYKFTLNLAFDVVKSDNQLLSVMFNNAFYGPSVDNSYSKVDAYILNNLGLNYSFKHFRFDAGVQNLFNTQYFDYHLALSSDSFIPASYIPAPGRSYYIELRYDF</sequence>
<proteinExistence type="inferred from homology"/>
<dbReference type="InterPro" id="IPR000531">
    <property type="entry name" value="Beta-barrel_TonB"/>
</dbReference>
<evidence type="ECO:0000259" key="10">
    <source>
        <dbReference type="Pfam" id="PF00593"/>
    </source>
</evidence>